<reference evidence="1 2" key="1">
    <citation type="submission" date="2017-07" db="EMBL/GenBank/DDBJ databases">
        <title>Isolation and whole genome analysis of endospore-forming bacteria from heroin.</title>
        <authorList>
            <person name="Kalinowski J."/>
            <person name="Ahrens B."/>
            <person name="Al-Dilaimi A."/>
            <person name="Winkler A."/>
            <person name="Wibberg D."/>
            <person name="Schleenbecker U."/>
            <person name="Ruckert C."/>
            <person name="Wolfel R."/>
            <person name="Grass G."/>
        </authorList>
    </citation>
    <scope>NUCLEOTIDE SEQUENCE [LARGE SCALE GENOMIC DNA]</scope>
    <source>
        <strain evidence="1 2">7539</strain>
    </source>
</reference>
<dbReference type="Pfam" id="PF00300">
    <property type="entry name" value="His_Phos_1"/>
    <property type="match status" value="1"/>
</dbReference>
<evidence type="ECO:0000313" key="1">
    <source>
        <dbReference type="EMBL" id="PAE87409.1"/>
    </source>
</evidence>
<comment type="caution">
    <text evidence="1">The sequence shown here is derived from an EMBL/GenBank/DDBJ whole genome shotgun (WGS) entry which is preliminary data.</text>
</comment>
<dbReference type="CDD" id="cd07067">
    <property type="entry name" value="HP_PGM_like"/>
    <property type="match status" value="1"/>
</dbReference>
<evidence type="ECO:0000313" key="2">
    <source>
        <dbReference type="Proteomes" id="UP000216207"/>
    </source>
</evidence>
<dbReference type="Gene3D" id="3.40.50.1240">
    <property type="entry name" value="Phosphoglycerate mutase-like"/>
    <property type="match status" value="1"/>
</dbReference>
<organism evidence="1 2">
    <name type="scientific">Shouchella clausii</name>
    <name type="common">Alkalihalobacillus clausii</name>
    <dbReference type="NCBI Taxonomy" id="79880"/>
    <lineage>
        <taxon>Bacteria</taxon>
        <taxon>Bacillati</taxon>
        <taxon>Bacillota</taxon>
        <taxon>Bacilli</taxon>
        <taxon>Bacillales</taxon>
        <taxon>Bacillaceae</taxon>
        <taxon>Shouchella</taxon>
    </lineage>
</organism>
<dbReference type="AlphaFoldDB" id="A0A268NVY5"/>
<proteinExistence type="predicted"/>
<gene>
    <name evidence="1" type="ORF">CHH72_18300</name>
</gene>
<dbReference type="Proteomes" id="UP000216207">
    <property type="component" value="Unassembled WGS sequence"/>
</dbReference>
<dbReference type="EMBL" id="NPCC01000034">
    <property type="protein sequence ID" value="PAE87409.1"/>
    <property type="molecule type" value="Genomic_DNA"/>
</dbReference>
<evidence type="ECO:0008006" key="3">
    <source>
        <dbReference type="Google" id="ProtNLM"/>
    </source>
</evidence>
<dbReference type="InterPro" id="IPR013078">
    <property type="entry name" value="His_Pase_superF_clade-1"/>
</dbReference>
<sequence>MKSSLYIVRHAEATGQQPDAPLTNKGESDAERLADFFHRKGIKHIVSSPFARAVATAKPSAEKLALRIKQDQRLQERVLCGKPADNWLELLESSFHDMDKQWPGGESSNQAKKRILGVVEEAAKTEEPTVIVSHGNLISLLLHTIDPQFGFQQWKQMQCPEVFHVDLVGQTITKIDLS</sequence>
<name>A0A268NVY5_SHOCL</name>
<accession>A0A268NVY5</accession>
<dbReference type="GO" id="GO:0016791">
    <property type="term" value="F:phosphatase activity"/>
    <property type="evidence" value="ECO:0007669"/>
    <property type="project" value="TreeGrafter"/>
</dbReference>
<dbReference type="PANTHER" id="PTHR48100">
    <property type="entry name" value="BROAD-SPECIFICITY PHOSPHATASE YOR283W-RELATED"/>
    <property type="match status" value="1"/>
</dbReference>
<dbReference type="SUPFAM" id="SSF53254">
    <property type="entry name" value="Phosphoglycerate mutase-like"/>
    <property type="match status" value="1"/>
</dbReference>
<dbReference type="SMART" id="SM00855">
    <property type="entry name" value="PGAM"/>
    <property type="match status" value="1"/>
</dbReference>
<dbReference type="InterPro" id="IPR029033">
    <property type="entry name" value="His_PPase_superfam"/>
</dbReference>
<protein>
    <recommendedName>
        <fullName evidence="3">Histidine phosphatase family protein</fullName>
    </recommendedName>
</protein>
<dbReference type="GO" id="GO:0005737">
    <property type="term" value="C:cytoplasm"/>
    <property type="evidence" value="ECO:0007669"/>
    <property type="project" value="TreeGrafter"/>
</dbReference>
<dbReference type="PANTHER" id="PTHR48100:SF1">
    <property type="entry name" value="HISTIDINE PHOSPHATASE FAMILY PROTEIN-RELATED"/>
    <property type="match status" value="1"/>
</dbReference>
<dbReference type="InterPro" id="IPR050275">
    <property type="entry name" value="PGM_Phosphatase"/>
</dbReference>